<dbReference type="InterPro" id="IPR011050">
    <property type="entry name" value="Pectin_lyase_fold/virulence"/>
</dbReference>
<dbReference type="Proteomes" id="UP001595792">
    <property type="component" value="Unassembled WGS sequence"/>
</dbReference>
<keyword evidence="2" id="KW-0964">Secreted</keyword>
<comment type="caution">
    <text evidence="5">The sequence shown here is derived from an EMBL/GenBank/DDBJ whole genome shotgun (WGS) entry which is preliminary data.</text>
</comment>
<accession>A0ABV8NRB4</accession>
<dbReference type="InterPro" id="IPR012334">
    <property type="entry name" value="Pectin_lyas_fold"/>
</dbReference>
<gene>
    <name evidence="5" type="ORF">ACFOUY_19220</name>
</gene>
<dbReference type="InterPro" id="IPR033427">
    <property type="entry name" value="DUF5123"/>
</dbReference>
<dbReference type="InterPro" id="IPR052052">
    <property type="entry name" value="Polysaccharide_Lyase_9"/>
</dbReference>
<sequence>MKKFNVANLTYLMAIVFLLGCKQDAIEQIKPEFKKLSVNAQLNENQPIYYVALSTQGGNNSSTNPTNINTPWATIQHALNNAPAGSIIEIKGGRYFEKVTLNRRLNGTAEAPTIVRNRQGETVTLDGSNIGADYGAIFKIGGDATEAMKCRYIQIDGIKVENAYWFGFSGEYCENLKIENCSSYKSRYSGIYVVRSSAIEIISNNVRRACTYPFRVGNNVGTQECITIAGVNNFKISKNEVWDTVIEGEGGEGIDAKGACYNGEIYENYIHDLYRNAIYVDAGSGTSYNIRVYRNKIYNCQSAGLTVGAELGGFAREIYFFNNVVKDCQRSGFEFINIQGQSARYGNIYIVNNTFYNNAKVGFTGEVANFSPNTADFNITIKNNIFYNKSSNSSRYSIFHNQASKHNISNNLFFDFKVSNNGANSYTQTMVSNSASLQIDPQFINAANADFHLKSTSPVINKGVLIYTPISPFPLMFTSDFDYRNKGGIWDIGAFEF</sequence>
<dbReference type="RefSeq" id="WP_378962893.1">
    <property type="nucleotide sequence ID" value="NZ_JBHRXC010000001.1"/>
</dbReference>
<dbReference type="InterPro" id="IPR006626">
    <property type="entry name" value="PbH1"/>
</dbReference>
<organism evidence="5 6">
    <name type="scientific">Pedobacter jamesrossensis</name>
    <dbReference type="NCBI Taxonomy" id="1908238"/>
    <lineage>
        <taxon>Bacteria</taxon>
        <taxon>Pseudomonadati</taxon>
        <taxon>Bacteroidota</taxon>
        <taxon>Sphingobacteriia</taxon>
        <taxon>Sphingobacteriales</taxon>
        <taxon>Sphingobacteriaceae</taxon>
        <taxon>Pedobacter</taxon>
    </lineage>
</organism>
<keyword evidence="6" id="KW-1185">Reference proteome</keyword>
<dbReference type="PROSITE" id="PS51257">
    <property type="entry name" value="PROKAR_LIPOPROTEIN"/>
    <property type="match status" value="1"/>
</dbReference>
<dbReference type="Pfam" id="PF17161">
    <property type="entry name" value="DUF5123"/>
    <property type="match status" value="1"/>
</dbReference>
<evidence type="ECO:0000313" key="6">
    <source>
        <dbReference type="Proteomes" id="UP001595792"/>
    </source>
</evidence>
<evidence type="ECO:0000256" key="3">
    <source>
        <dbReference type="ARBA" id="ARBA00022729"/>
    </source>
</evidence>
<feature type="domain" description="DUF5123" evidence="4">
    <location>
        <begin position="348"/>
        <end position="461"/>
    </location>
</feature>
<comment type="subcellular location">
    <subcellularLocation>
        <location evidence="1">Secreted</location>
    </subcellularLocation>
</comment>
<protein>
    <submittedName>
        <fullName evidence="5">Right-handed parallel beta-helix repeat-containing protein</fullName>
    </submittedName>
</protein>
<dbReference type="PANTHER" id="PTHR40088:SF2">
    <property type="entry name" value="SECRETED SUGAR HYDROLASE"/>
    <property type="match status" value="1"/>
</dbReference>
<dbReference type="SMART" id="SM00710">
    <property type="entry name" value="PbH1"/>
    <property type="match status" value="7"/>
</dbReference>
<evidence type="ECO:0000256" key="2">
    <source>
        <dbReference type="ARBA" id="ARBA00022525"/>
    </source>
</evidence>
<evidence type="ECO:0000313" key="5">
    <source>
        <dbReference type="EMBL" id="MFC4198846.1"/>
    </source>
</evidence>
<evidence type="ECO:0000259" key="4">
    <source>
        <dbReference type="Pfam" id="PF17161"/>
    </source>
</evidence>
<keyword evidence="3" id="KW-0732">Signal</keyword>
<dbReference type="EMBL" id="JBHSBY010000143">
    <property type="protein sequence ID" value="MFC4198846.1"/>
    <property type="molecule type" value="Genomic_DNA"/>
</dbReference>
<dbReference type="SUPFAM" id="SSF51126">
    <property type="entry name" value="Pectin lyase-like"/>
    <property type="match status" value="1"/>
</dbReference>
<dbReference type="Gene3D" id="2.160.20.10">
    <property type="entry name" value="Single-stranded right-handed beta-helix, Pectin lyase-like"/>
    <property type="match status" value="1"/>
</dbReference>
<reference evidence="6" key="1">
    <citation type="journal article" date="2019" name="Int. J. Syst. Evol. Microbiol.">
        <title>The Global Catalogue of Microorganisms (GCM) 10K type strain sequencing project: providing services to taxonomists for standard genome sequencing and annotation.</title>
        <authorList>
            <consortium name="The Broad Institute Genomics Platform"/>
            <consortium name="The Broad Institute Genome Sequencing Center for Infectious Disease"/>
            <person name="Wu L."/>
            <person name="Ma J."/>
        </authorList>
    </citation>
    <scope>NUCLEOTIDE SEQUENCE [LARGE SCALE GENOMIC DNA]</scope>
    <source>
        <strain evidence="6">CCM 8689</strain>
    </source>
</reference>
<evidence type="ECO:0000256" key="1">
    <source>
        <dbReference type="ARBA" id="ARBA00004613"/>
    </source>
</evidence>
<dbReference type="PANTHER" id="PTHR40088">
    <property type="entry name" value="PECTATE LYASE (EUROFUNG)"/>
    <property type="match status" value="1"/>
</dbReference>
<name>A0ABV8NRB4_9SPHI</name>
<proteinExistence type="predicted"/>